<name>A0A8X6NN42_NEPPI</name>
<sequence>MNSSLKTNLFHFPLEKKKTCTRIHREQKPSSSVYDKLLHERGLSKRPKFHKYLPTDSVETQSEYSKLALFESKFPLPGQFWWVPEEDAFEVGQEADRESGLHSRHLGTVVLGRIRK</sequence>
<gene>
    <name evidence="1" type="ORF">NPIL_279681</name>
</gene>
<keyword evidence="2" id="KW-1185">Reference proteome</keyword>
<reference evidence="1" key="1">
    <citation type="submission" date="2020-08" db="EMBL/GenBank/DDBJ databases">
        <title>Multicomponent nature underlies the extraordinary mechanical properties of spider dragline silk.</title>
        <authorList>
            <person name="Kono N."/>
            <person name="Nakamura H."/>
            <person name="Mori M."/>
            <person name="Yoshida Y."/>
            <person name="Ohtoshi R."/>
            <person name="Malay A.D."/>
            <person name="Moran D.A.P."/>
            <person name="Tomita M."/>
            <person name="Numata K."/>
            <person name="Arakawa K."/>
        </authorList>
    </citation>
    <scope>NUCLEOTIDE SEQUENCE</scope>
</reference>
<proteinExistence type="predicted"/>
<evidence type="ECO:0000313" key="1">
    <source>
        <dbReference type="EMBL" id="GFT24705.1"/>
    </source>
</evidence>
<dbReference type="Proteomes" id="UP000887013">
    <property type="component" value="Unassembled WGS sequence"/>
</dbReference>
<dbReference type="EMBL" id="BMAW01011604">
    <property type="protein sequence ID" value="GFT24705.1"/>
    <property type="molecule type" value="Genomic_DNA"/>
</dbReference>
<evidence type="ECO:0000313" key="2">
    <source>
        <dbReference type="Proteomes" id="UP000887013"/>
    </source>
</evidence>
<comment type="caution">
    <text evidence="1">The sequence shown here is derived from an EMBL/GenBank/DDBJ whole genome shotgun (WGS) entry which is preliminary data.</text>
</comment>
<protein>
    <submittedName>
        <fullName evidence="1">Uncharacterized protein</fullName>
    </submittedName>
</protein>
<dbReference type="AlphaFoldDB" id="A0A8X6NN42"/>
<organism evidence="1 2">
    <name type="scientific">Nephila pilipes</name>
    <name type="common">Giant wood spider</name>
    <name type="synonym">Nephila maculata</name>
    <dbReference type="NCBI Taxonomy" id="299642"/>
    <lineage>
        <taxon>Eukaryota</taxon>
        <taxon>Metazoa</taxon>
        <taxon>Ecdysozoa</taxon>
        <taxon>Arthropoda</taxon>
        <taxon>Chelicerata</taxon>
        <taxon>Arachnida</taxon>
        <taxon>Araneae</taxon>
        <taxon>Araneomorphae</taxon>
        <taxon>Entelegynae</taxon>
        <taxon>Araneoidea</taxon>
        <taxon>Nephilidae</taxon>
        <taxon>Nephila</taxon>
    </lineage>
</organism>
<accession>A0A8X6NN42</accession>